<dbReference type="PANTHER" id="PTHR11017:SF570">
    <property type="entry name" value="DISEASE RESISTANCE PROTEIN (TIR-NBS CLASS)-RELATED"/>
    <property type="match status" value="1"/>
</dbReference>
<dbReference type="Gramene" id="KCW61040">
    <property type="protein sequence ID" value="KCW61040"/>
    <property type="gene ID" value="EUGRSUZ_H03809"/>
</dbReference>
<dbReference type="GO" id="GO:0051707">
    <property type="term" value="P:response to other organism"/>
    <property type="evidence" value="ECO:0007669"/>
    <property type="project" value="UniProtKB-ARBA"/>
</dbReference>
<dbReference type="EMBL" id="KK198760">
    <property type="protein sequence ID" value="KCW61040.1"/>
    <property type="molecule type" value="Genomic_DNA"/>
</dbReference>
<dbReference type="InterPro" id="IPR035897">
    <property type="entry name" value="Toll_tir_struct_dom_sf"/>
</dbReference>
<name>A0A059B5W1_EUCGR</name>
<keyword evidence="1" id="KW-0677">Repeat</keyword>
<evidence type="ECO:0000259" key="5">
    <source>
        <dbReference type="PROSITE" id="PS50104"/>
    </source>
</evidence>
<proteinExistence type="predicted"/>
<dbReference type="Pfam" id="PF00931">
    <property type="entry name" value="NB-ARC"/>
    <property type="match status" value="1"/>
</dbReference>
<gene>
    <name evidence="6" type="ORF">EUGRSUZ_H03809</name>
</gene>
<dbReference type="Pfam" id="PF23598">
    <property type="entry name" value="LRR_14"/>
    <property type="match status" value="1"/>
</dbReference>
<dbReference type="GO" id="GO:0007165">
    <property type="term" value="P:signal transduction"/>
    <property type="evidence" value="ECO:0007669"/>
    <property type="project" value="InterPro"/>
</dbReference>
<dbReference type="InParanoid" id="A0A059B5W1"/>
<dbReference type="PROSITE" id="PS50104">
    <property type="entry name" value="TIR"/>
    <property type="match status" value="1"/>
</dbReference>
<dbReference type="FunFam" id="3.40.50.10140:FF:000007">
    <property type="entry name" value="Disease resistance protein (TIR-NBS-LRR class)"/>
    <property type="match status" value="1"/>
</dbReference>
<dbReference type="Pfam" id="PF01582">
    <property type="entry name" value="TIR"/>
    <property type="match status" value="1"/>
</dbReference>
<keyword evidence="3" id="KW-0520">NAD</keyword>
<feature type="region of interest" description="Disordered" evidence="4">
    <location>
        <begin position="1"/>
        <end position="45"/>
    </location>
</feature>
<dbReference type="OMA" id="ICRREST"/>
<dbReference type="InterPro" id="IPR002182">
    <property type="entry name" value="NB-ARC"/>
</dbReference>
<dbReference type="AlphaFoldDB" id="A0A059B5W1"/>
<dbReference type="GO" id="GO:0043531">
    <property type="term" value="F:ADP binding"/>
    <property type="evidence" value="ECO:0007669"/>
    <property type="project" value="InterPro"/>
</dbReference>
<dbReference type="SMART" id="SM00255">
    <property type="entry name" value="TIR"/>
    <property type="match status" value="1"/>
</dbReference>
<dbReference type="InterPro" id="IPR032675">
    <property type="entry name" value="LRR_dom_sf"/>
</dbReference>
<reference evidence="6" key="1">
    <citation type="submission" date="2013-07" db="EMBL/GenBank/DDBJ databases">
        <title>The genome of Eucalyptus grandis.</title>
        <authorList>
            <person name="Schmutz J."/>
            <person name="Hayes R."/>
            <person name="Myburg A."/>
            <person name="Tuskan G."/>
            <person name="Grattapaglia D."/>
            <person name="Rokhsar D.S."/>
        </authorList>
    </citation>
    <scope>NUCLEOTIDE SEQUENCE</scope>
    <source>
        <tissue evidence="6">Leaf extractions</tissue>
    </source>
</reference>
<dbReference type="SUPFAM" id="SSF52058">
    <property type="entry name" value="L domain-like"/>
    <property type="match status" value="3"/>
</dbReference>
<sequence length="1132" mass="127872">MERSAKRRQGDQARSMEWGAKRRRTGGNDGTAGGASFTHTSTEGQEVATSSGYDYEVFLSFRGPDTRAAFTDFLYTRLDDAGIRTFKDDEELRIGEEFAPELLQAINQSKISIPIFSKGYASSVWCLKELVQMVECRKNGRQKIMPIFYDVAPSVVRYQTGIYAEAFLSHEEKQRYGKDTIREWKAALSAVGAINGWDLHSKTNRREGEFAKEVTDQVFRELKKAYLAVSDCLVSVDNQVDEIREMIGAQTSETRIIGIHGMGGIGKTTIAKIIYNQLSSNFKDCCFLANIREMSERKNIICLQKQLISDILKEHMDINNVDEGTGIIKDRLPNKRVLLLLDDVEKVSHIDAFVGKRDWFGRGSRLIITTRNKDILCFPKVDCSYELKCMDPIQCLKLFSKHAFRRDSPLDEDMNQSNRAIDIAKGLPLALEVIGSLLSRTEKNHWDLTLKKLENVPDAAVQSKLKISYDALDVRQQYIFLDIACLFIGYNKDIVIYFWDESKYPEEAMEALQNMSLIKIEEDNKVMENLKVMELASCLCLERTPDFSANSKLERLILSYCKNLVEIDVSICQLKSLVFLNVSCCYKLQRLPDELGRDLTSLKYLGLNYCNSLERLPNTIGNLESLNKLEIANTKIKKLPDSIGQLENLKVVNIQGAFCKIPDALWTIEKLEVIDAYSDDGFDVEIGNCTYISRSLRILRLRNGRIYKVPRLPESLIILKLYKLYMDTFPDLSNLANLKELDLWFVRRDSDGESDGFVEEDLTPLRIENSSKLESLKLTAPFVTTIPTDIRSLLPQLKSLELRCPNLRCLPSLPSSLSSLYLSSKCVTTLPMDMSLLPRLQSLELSCSNLRCLPSLPSSLSSLSLYDCKSCCSMEDLSNLKTLSDLCIDGCAISEIPTLDRLENLEELRLEELQQVKIIPDLSNLNKLEGLMVSDCGNLIEIHGDFPPSLKGLMILECGSLQKLPDLSSLKGLQRVEIEGCRKLNVVYLSNLKTLSYLKISDSAISEIRGLNHLENLHELQLGELQQVEILPDLSNLNKLELLYVSDCGNLVEIQGNFPPSLKSFRIWDCGSLQKLPNLSSLEGLERVVLKGCGKLNVEAISSLCSEKGVEFMGDETNQREELMNLDLNLKL</sequence>
<dbReference type="Gene3D" id="3.40.50.300">
    <property type="entry name" value="P-loop containing nucleotide triphosphate hydrolases"/>
    <property type="match status" value="1"/>
</dbReference>
<keyword evidence="2" id="KW-0611">Plant defense</keyword>
<evidence type="ECO:0000256" key="1">
    <source>
        <dbReference type="ARBA" id="ARBA00022737"/>
    </source>
</evidence>
<dbReference type="SUPFAM" id="SSF52540">
    <property type="entry name" value="P-loop containing nucleoside triphosphate hydrolases"/>
    <property type="match status" value="1"/>
</dbReference>
<protein>
    <recommendedName>
        <fullName evidence="5">TIR domain-containing protein</fullName>
    </recommendedName>
</protein>
<dbReference type="InterPro" id="IPR000157">
    <property type="entry name" value="TIR_dom"/>
</dbReference>
<dbReference type="SUPFAM" id="SSF52200">
    <property type="entry name" value="Toll/Interleukin receptor TIR domain"/>
    <property type="match status" value="1"/>
</dbReference>
<dbReference type="GO" id="GO:0006952">
    <property type="term" value="P:defense response"/>
    <property type="evidence" value="ECO:0007669"/>
    <property type="project" value="UniProtKB-KW"/>
</dbReference>
<organism evidence="6">
    <name type="scientific">Eucalyptus grandis</name>
    <name type="common">Flooded gum</name>
    <dbReference type="NCBI Taxonomy" id="71139"/>
    <lineage>
        <taxon>Eukaryota</taxon>
        <taxon>Viridiplantae</taxon>
        <taxon>Streptophyta</taxon>
        <taxon>Embryophyta</taxon>
        <taxon>Tracheophyta</taxon>
        <taxon>Spermatophyta</taxon>
        <taxon>Magnoliopsida</taxon>
        <taxon>eudicotyledons</taxon>
        <taxon>Gunneridae</taxon>
        <taxon>Pentapetalae</taxon>
        <taxon>rosids</taxon>
        <taxon>malvids</taxon>
        <taxon>Myrtales</taxon>
        <taxon>Myrtaceae</taxon>
        <taxon>Myrtoideae</taxon>
        <taxon>Eucalypteae</taxon>
        <taxon>Eucalyptus</taxon>
    </lineage>
</organism>
<evidence type="ECO:0000256" key="4">
    <source>
        <dbReference type="SAM" id="MobiDB-lite"/>
    </source>
</evidence>
<dbReference type="Gene3D" id="3.80.10.10">
    <property type="entry name" value="Ribonuclease Inhibitor"/>
    <property type="match status" value="4"/>
</dbReference>
<evidence type="ECO:0000256" key="3">
    <source>
        <dbReference type="ARBA" id="ARBA00023027"/>
    </source>
</evidence>
<evidence type="ECO:0000313" key="6">
    <source>
        <dbReference type="EMBL" id="KCW61040.1"/>
    </source>
</evidence>
<dbReference type="InterPro" id="IPR027417">
    <property type="entry name" value="P-loop_NTPase"/>
</dbReference>
<dbReference type="Gene3D" id="1.10.8.430">
    <property type="entry name" value="Helical domain of apoptotic protease-activating factors"/>
    <property type="match status" value="1"/>
</dbReference>
<dbReference type="InterPro" id="IPR055414">
    <property type="entry name" value="LRR_R13L4/SHOC2-like"/>
</dbReference>
<accession>A0A059B5W1</accession>
<dbReference type="Gene3D" id="3.40.50.10140">
    <property type="entry name" value="Toll/interleukin-1 receptor homology (TIR) domain"/>
    <property type="match status" value="1"/>
</dbReference>
<dbReference type="InterPro" id="IPR042197">
    <property type="entry name" value="Apaf_helical"/>
</dbReference>
<evidence type="ECO:0000256" key="2">
    <source>
        <dbReference type="ARBA" id="ARBA00022821"/>
    </source>
</evidence>
<feature type="domain" description="TIR" evidence="5">
    <location>
        <begin position="53"/>
        <end position="218"/>
    </location>
</feature>
<dbReference type="PRINTS" id="PR00364">
    <property type="entry name" value="DISEASERSIST"/>
</dbReference>
<feature type="compositionally biased region" description="Basic and acidic residues" evidence="4">
    <location>
        <begin position="1"/>
        <end position="11"/>
    </location>
</feature>
<dbReference type="InterPro" id="IPR044974">
    <property type="entry name" value="Disease_R_plants"/>
</dbReference>
<dbReference type="PANTHER" id="PTHR11017">
    <property type="entry name" value="LEUCINE-RICH REPEAT-CONTAINING PROTEIN"/>
    <property type="match status" value="1"/>
</dbReference>